<reference evidence="7" key="1">
    <citation type="submission" date="2024-07" db="EMBL/GenBank/DDBJ databases">
        <title>Whole genome sequence of bacterial strains from algal surface.</title>
        <authorList>
            <person name="Kumar P."/>
        </authorList>
    </citation>
    <scope>NUCLEOTIDE SEQUENCE</scope>
    <source>
        <strain evidence="7">PP-1MA</strain>
    </source>
</reference>
<accession>A0AB39XBI4</accession>
<dbReference type="InterPro" id="IPR006176">
    <property type="entry name" value="3-OHacyl-CoA_DH_NAD-bd"/>
</dbReference>
<dbReference type="InterPro" id="IPR008927">
    <property type="entry name" value="6-PGluconate_DH-like_C_sf"/>
</dbReference>
<dbReference type="InterPro" id="IPR036291">
    <property type="entry name" value="NAD(P)-bd_dom_sf"/>
</dbReference>
<dbReference type="EMBL" id="CP165718">
    <property type="protein sequence ID" value="XDV10103.1"/>
    <property type="molecule type" value="Genomic_DNA"/>
</dbReference>
<evidence type="ECO:0000256" key="4">
    <source>
        <dbReference type="PIRSR" id="PIRSR000105-1"/>
    </source>
</evidence>
<dbReference type="RefSeq" id="WP_369743403.1">
    <property type="nucleotide sequence ID" value="NZ_CP165718.1"/>
</dbReference>
<dbReference type="Pfam" id="PF02737">
    <property type="entry name" value="3HCDH_N"/>
    <property type="match status" value="1"/>
</dbReference>
<feature type="domain" description="3-hydroxyacyl-CoA dehydrogenase NAD binding" evidence="6">
    <location>
        <begin position="2"/>
        <end position="182"/>
    </location>
</feature>
<evidence type="ECO:0000256" key="2">
    <source>
        <dbReference type="ARBA" id="ARBA00023002"/>
    </source>
</evidence>
<dbReference type="InterPro" id="IPR022694">
    <property type="entry name" value="3-OHacyl-CoA_DH"/>
</dbReference>
<keyword evidence="2 7" id="KW-0560">Oxidoreductase</keyword>
<dbReference type="Pfam" id="PF00725">
    <property type="entry name" value="3HCDH"/>
    <property type="match status" value="1"/>
</dbReference>
<name>A0AB39XBI4_9GAMM</name>
<evidence type="ECO:0000259" key="5">
    <source>
        <dbReference type="Pfam" id="PF00725"/>
    </source>
</evidence>
<dbReference type="PIRSF" id="PIRSF000105">
    <property type="entry name" value="HCDH"/>
    <property type="match status" value="1"/>
</dbReference>
<dbReference type="InterPro" id="IPR006108">
    <property type="entry name" value="3HC_DH_C"/>
</dbReference>
<dbReference type="FunFam" id="3.40.50.720:FF:000009">
    <property type="entry name" value="Fatty oxidation complex, alpha subunit"/>
    <property type="match status" value="1"/>
</dbReference>
<feature type="domain" description="3-hydroxyacyl-CoA dehydrogenase C-terminal" evidence="5">
    <location>
        <begin position="185"/>
        <end position="281"/>
    </location>
</feature>
<keyword evidence="3" id="KW-0520">NAD</keyword>
<dbReference type="InterPro" id="IPR006180">
    <property type="entry name" value="3-OHacyl-CoA_DH_CS"/>
</dbReference>
<evidence type="ECO:0000259" key="6">
    <source>
        <dbReference type="Pfam" id="PF02737"/>
    </source>
</evidence>
<dbReference type="GO" id="GO:0070403">
    <property type="term" value="F:NAD+ binding"/>
    <property type="evidence" value="ECO:0007669"/>
    <property type="project" value="InterPro"/>
</dbReference>
<comment type="similarity">
    <text evidence="1">Belongs to the 3-hydroxyacyl-CoA dehydrogenase family.</text>
</comment>
<dbReference type="GO" id="GO:0003857">
    <property type="term" value="F:(3S)-3-hydroxyacyl-CoA dehydrogenase (NAD+) activity"/>
    <property type="evidence" value="ECO:0007669"/>
    <property type="project" value="UniProtKB-EC"/>
</dbReference>
<dbReference type="SUPFAM" id="SSF51735">
    <property type="entry name" value="NAD(P)-binding Rossmann-fold domains"/>
    <property type="match status" value="1"/>
</dbReference>
<evidence type="ECO:0000313" key="7">
    <source>
        <dbReference type="EMBL" id="XDV10103.1"/>
    </source>
</evidence>
<gene>
    <name evidence="7" type="ORF">AB8S08_02550</name>
</gene>
<evidence type="ECO:0000256" key="1">
    <source>
        <dbReference type="ARBA" id="ARBA00009463"/>
    </source>
</evidence>
<dbReference type="AlphaFoldDB" id="A0AB39XBI4"/>
<dbReference type="SUPFAM" id="SSF48179">
    <property type="entry name" value="6-phosphogluconate dehydrogenase C-terminal domain-like"/>
    <property type="match status" value="1"/>
</dbReference>
<organism evidence="7">
    <name type="scientific">Pseudidiomarina sp. PP-1MA</name>
    <dbReference type="NCBI Taxonomy" id="3237706"/>
    <lineage>
        <taxon>Bacteria</taxon>
        <taxon>Pseudomonadati</taxon>
        <taxon>Pseudomonadota</taxon>
        <taxon>Gammaproteobacteria</taxon>
        <taxon>Alteromonadales</taxon>
        <taxon>Idiomarinaceae</taxon>
        <taxon>Pseudidiomarina</taxon>
    </lineage>
</organism>
<sequence>MKVFLIGAGTMGTGIAQVLMSSSVVDQVYVMSRSREKAKSLIQRCIVKLERLVQKEKMSSEGLKVAVDKVTVVDDYHEVSNCSLVIEAVAEDYEIKKMVLGDICKHISEKTIIASNTSSLSITALAGHVRWPENVIGLHFFNPAPVMELVEIIAGAVTSEETRANVFKFVEDLGKKPVLVDEAPGFIVNRMLIPMLNEAVTILAEGVATKEDIDTAMMFGAHHPMGPLKLSDLIGNDVVLSIMDVIYKETGDSKYRAHPLLRKMVRAGLLGQKTNKGFYEYDNA</sequence>
<dbReference type="PANTHER" id="PTHR48075:SF5">
    <property type="entry name" value="3-HYDROXYBUTYRYL-COA DEHYDROGENASE"/>
    <property type="match status" value="1"/>
</dbReference>
<protein>
    <submittedName>
        <fullName evidence="7">3-hydroxyacyl-CoA dehydrogenase family protein</fullName>
        <ecNumber evidence="7">1.1.1.35</ecNumber>
    </submittedName>
</protein>
<dbReference type="EC" id="1.1.1.35" evidence="7"/>
<dbReference type="Gene3D" id="3.40.50.720">
    <property type="entry name" value="NAD(P)-binding Rossmann-like Domain"/>
    <property type="match status" value="1"/>
</dbReference>
<dbReference type="GO" id="GO:0008691">
    <property type="term" value="F:3-hydroxybutyryl-CoA dehydrogenase activity"/>
    <property type="evidence" value="ECO:0007669"/>
    <property type="project" value="TreeGrafter"/>
</dbReference>
<evidence type="ECO:0000256" key="3">
    <source>
        <dbReference type="ARBA" id="ARBA00023027"/>
    </source>
</evidence>
<dbReference type="PROSITE" id="PS00067">
    <property type="entry name" value="3HCDH"/>
    <property type="match status" value="1"/>
</dbReference>
<dbReference type="Gene3D" id="1.10.1040.10">
    <property type="entry name" value="N-(1-d-carboxylethyl)-l-norvaline Dehydrogenase, domain 2"/>
    <property type="match status" value="1"/>
</dbReference>
<feature type="site" description="Important for catalytic activity" evidence="4">
    <location>
        <position position="139"/>
    </location>
</feature>
<dbReference type="GO" id="GO:0006635">
    <property type="term" value="P:fatty acid beta-oxidation"/>
    <property type="evidence" value="ECO:0007669"/>
    <property type="project" value="TreeGrafter"/>
</dbReference>
<proteinExistence type="inferred from homology"/>
<dbReference type="InterPro" id="IPR013328">
    <property type="entry name" value="6PGD_dom2"/>
</dbReference>
<dbReference type="PANTHER" id="PTHR48075">
    <property type="entry name" value="3-HYDROXYACYL-COA DEHYDROGENASE FAMILY PROTEIN"/>
    <property type="match status" value="1"/>
</dbReference>